<dbReference type="GO" id="GO:0016747">
    <property type="term" value="F:acyltransferase activity, transferring groups other than amino-acyl groups"/>
    <property type="evidence" value="ECO:0007669"/>
    <property type="project" value="InterPro"/>
</dbReference>
<dbReference type="PANTHER" id="PTHR43072">
    <property type="entry name" value="N-ACETYLTRANSFERASE"/>
    <property type="match status" value="1"/>
</dbReference>
<dbReference type="Pfam" id="PF00583">
    <property type="entry name" value="Acetyltransf_1"/>
    <property type="match status" value="1"/>
</dbReference>
<dbReference type="EMBL" id="JAMQKC010000027">
    <property type="protein sequence ID" value="MDC3418431.1"/>
    <property type="molecule type" value="Genomic_DNA"/>
</dbReference>
<name>A0A9X3WHB7_9BACI</name>
<accession>A0A9X3WHB7</accession>
<dbReference type="InterPro" id="IPR016181">
    <property type="entry name" value="Acyl_CoA_acyltransferase"/>
</dbReference>
<dbReference type="AlphaFoldDB" id="A0A9X3WHB7"/>
<keyword evidence="3" id="KW-1185">Reference proteome</keyword>
<comment type="caution">
    <text evidence="2">The sequence shown here is derived from an EMBL/GenBank/DDBJ whole genome shotgun (WGS) entry which is preliminary data.</text>
</comment>
<dbReference type="RefSeq" id="WP_272447498.1">
    <property type="nucleotide sequence ID" value="NZ_JAMQKC010000027.1"/>
</dbReference>
<evidence type="ECO:0000313" key="3">
    <source>
        <dbReference type="Proteomes" id="UP001145069"/>
    </source>
</evidence>
<sequence length="144" mass="16610">MLIRKATETELHIIKQHRPIVQKEATVGYLDTNVDIPPDLYVNNSSYYVIVDNQTLVGWVQIGDTIDNYDFEKVGIITELYILPHFRKQGYGKKLIQAALTIFKRRGLKRAQLNVFAGNKAKTLYESLGFKDISTVMEKYLDRD</sequence>
<dbReference type="InterPro" id="IPR000182">
    <property type="entry name" value="GNAT_dom"/>
</dbReference>
<dbReference type="Proteomes" id="UP001145069">
    <property type="component" value="Unassembled WGS sequence"/>
</dbReference>
<dbReference type="SUPFAM" id="SSF55729">
    <property type="entry name" value="Acyl-CoA N-acyltransferases (Nat)"/>
    <property type="match status" value="1"/>
</dbReference>
<reference evidence="2" key="1">
    <citation type="submission" date="2022-06" db="EMBL/GenBank/DDBJ databases">
        <title>Aquibacillus sp. a new bacterium isolated from soil saline samples.</title>
        <authorList>
            <person name="Galisteo C."/>
            <person name="De La Haba R."/>
            <person name="Sanchez-Porro C."/>
            <person name="Ventosa A."/>
        </authorList>
    </citation>
    <scope>NUCLEOTIDE SEQUENCE</scope>
    <source>
        <strain evidence="2">3ASR75-54</strain>
    </source>
</reference>
<proteinExistence type="predicted"/>
<feature type="domain" description="N-acetyltransferase" evidence="1">
    <location>
        <begin position="1"/>
        <end position="144"/>
    </location>
</feature>
<dbReference type="CDD" id="cd04301">
    <property type="entry name" value="NAT_SF"/>
    <property type="match status" value="1"/>
</dbReference>
<evidence type="ECO:0000313" key="2">
    <source>
        <dbReference type="EMBL" id="MDC3418431.1"/>
    </source>
</evidence>
<evidence type="ECO:0000259" key="1">
    <source>
        <dbReference type="PROSITE" id="PS51186"/>
    </source>
</evidence>
<dbReference type="PROSITE" id="PS51186">
    <property type="entry name" value="GNAT"/>
    <property type="match status" value="1"/>
</dbReference>
<dbReference type="Gene3D" id="3.40.630.30">
    <property type="match status" value="1"/>
</dbReference>
<gene>
    <name evidence="2" type="ORF">NC799_16240</name>
</gene>
<organism evidence="2 3">
    <name type="scientific">Aquibacillus salsiterrae</name>
    <dbReference type="NCBI Taxonomy" id="2950439"/>
    <lineage>
        <taxon>Bacteria</taxon>
        <taxon>Bacillati</taxon>
        <taxon>Bacillota</taxon>
        <taxon>Bacilli</taxon>
        <taxon>Bacillales</taxon>
        <taxon>Bacillaceae</taxon>
        <taxon>Aquibacillus</taxon>
    </lineage>
</organism>
<protein>
    <submittedName>
        <fullName evidence="2">GNAT family N-acetyltransferase</fullName>
    </submittedName>
</protein>